<protein>
    <submittedName>
        <fullName evidence="4">Lipolytic enzyme</fullName>
    </submittedName>
</protein>
<evidence type="ECO:0000256" key="2">
    <source>
        <dbReference type="ARBA" id="ARBA00022801"/>
    </source>
</evidence>
<accession>A3VHX5</accession>
<dbReference type="InterPro" id="IPR029058">
    <property type="entry name" value="AB_hydrolase_fold"/>
</dbReference>
<evidence type="ECO:0000256" key="1">
    <source>
        <dbReference type="ARBA" id="ARBA00010515"/>
    </source>
</evidence>
<dbReference type="GO" id="GO:0016787">
    <property type="term" value="F:hydrolase activity"/>
    <property type="evidence" value="ECO:0007669"/>
    <property type="project" value="UniProtKB-KW"/>
</dbReference>
<dbReference type="AlphaFoldDB" id="A3VHX5"/>
<reference evidence="4 5" key="1">
    <citation type="journal article" date="2010" name="J. Bacteriol.">
        <title>Genome sequences of Pelagibaca bermudensis HTCC2601T and Maritimibacter alkaliphilus HTCC2654T, the type strains of two marine Roseobacter genera.</title>
        <authorList>
            <person name="Thrash J.C."/>
            <person name="Cho J.C."/>
            <person name="Ferriera S."/>
            <person name="Johnson J."/>
            <person name="Vergin K.L."/>
            <person name="Giovannoni S.J."/>
        </authorList>
    </citation>
    <scope>NUCLEOTIDE SEQUENCE [LARGE SCALE GENOMIC DNA]</scope>
    <source>
        <strain evidence="4 5">HTCC2654</strain>
    </source>
</reference>
<dbReference type="STRING" id="314271.RB2654_08922"/>
<dbReference type="InterPro" id="IPR002168">
    <property type="entry name" value="Lipase_GDXG_HIS_AS"/>
</dbReference>
<sequence>MSVRLTLLSFLSRRTVRPLLARARSPEANRRLLERAARRWFRAPPYALYRDSDAGSGGLWISARPGSHPPRPGKLILYVHGGGFISGSPRTHAAMCARLAWLTGVEVFVPRYRLAPTDPFPAGREDIRAAWEAVIAKGYRPRDVILAGDSAGANLIFGLLADLCAEGACPAGVVALSPIADFTFSGASIADNAATECMLPAERRDELVDWYLGKHDPADPHASPLFATYTAPPPVLIQYAENELLRDDGVRLAQVLRDAGGEVVVQTWPRAPHVFQIFDGWVPEARDALTGVADFVKRCLA</sequence>
<dbReference type="eggNOG" id="COG0657">
    <property type="taxonomic scope" value="Bacteria"/>
</dbReference>
<dbReference type="PANTHER" id="PTHR48081:SF8">
    <property type="entry name" value="ALPHA_BETA HYDROLASE FOLD-3 DOMAIN-CONTAINING PROTEIN-RELATED"/>
    <property type="match status" value="1"/>
</dbReference>
<feature type="domain" description="Alpha/beta hydrolase fold-3" evidence="3">
    <location>
        <begin position="76"/>
        <end position="276"/>
    </location>
</feature>
<gene>
    <name evidence="4" type="ORF">RB2654_08922</name>
</gene>
<dbReference type="Proteomes" id="UP000002931">
    <property type="component" value="Unassembled WGS sequence"/>
</dbReference>
<dbReference type="InterPro" id="IPR013094">
    <property type="entry name" value="AB_hydrolase_3"/>
</dbReference>
<name>A3VHX5_9RHOB</name>
<dbReference type="PANTHER" id="PTHR48081">
    <property type="entry name" value="AB HYDROLASE SUPERFAMILY PROTEIN C4A8.06C"/>
    <property type="match status" value="1"/>
</dbReference>
<organism evidence="4 5">
    <name type="scientific">Maritimibacter alkaliphilus HTCC2654</name>
    <dbReference type="NCBI Taxonomy" id="314271"/>
    <lineage>
        <taxon>Bacteria</taxon>
        <taxon>Pseudomonadati</taxon>
        <taxon>Pseudomonadota</taxon>
        <taxon>Alphaproteobacteria</taxon>
        <taxon>Rhodobacterales</taxon>
        <taxon>Roseobacteraceae</taxon>
        <taxon>Maritimibacter</taxon>
    </lineage>
</organism>
<dbReference type="Gene3D" id="3.40.50.1820">
    <property type="entry name" value="alpha/beta hydrolase"/>
    <property type="match status" value="1"/>
</dbReference>
<evidence type="ECO:0000313" key="5">
    <source>
        <dbReference type="Proteomes" id="UP000002931"/>
    </source>
</evidence>
<dbReference type="Pfam" id="PF07859">
    <property type="entry name" value="Abhydrolase_3"/>
    <property type="match status" value="1"/>
</dbReference>
<comment type="similarity">
    <text evidence="1">Belongs to the 'GDXG' lipolytic enzyme family.</text>
</comment>
<dbReference type="PROSITE" id="PS01173">
    <property type="entry name" value="LIPASE_GDXG_HIS"/>
    <property type="match status" value="1"/>
</dbReference>
<evidence type="ECO:0000259" key="3">
    <source>
        <dbReference type="Pfam" id="PF07859"/>
    </source>
</evidence>
<dbReference type="EMBL" id="AAMT01000009">
    <property type="protein sequence ID" value="EAQ12316.1"/>
    <property type="molecule type" value="Genomic_DNA"/>
</dbReference>
<keyword evidence="5" id="KW-1185">Reference proteome</keyword>
<proteinExistence type="inferred from homology"/>
<dbReference type="HOGENOM" id="CLU_012494_13_1_5"/>
<comment type="caution">
    <text evidence="4">The sequence shown here is derived from an EMBL/GenBank/DDBJ whole genome shotgun (WGS) entry which is preliminary data.</text>
</comment>
<dbReference type="SUPFAM" id="SSF53474">
    <property type="entry name" value="alpha/beta-Hydrolases"/>
    <property type="match status" value="1"/>
</dbReference>
<evidence type="ECO:0000313" key="4">
    <source>
        <dbReference type="EMBL" id="EAQ12316.1"/>
    </source>
</evidence>
<keyword evidence="2" id="KW-0378">Hydrolase</keyword>
<dbReference type="InterPro" id="IPR050300">
    <property type="entry name" value="GDXG_lipolytic_enzyme"/>
</dbReference>